<sequence length="204" mass="19419">MADFDDLLSQIPIGDIAGRLEIDPDDARDAVQKVLPGLVGGLQANAADPAGAASLEKALEKHSGLPSLRALDDIDTTDGEKIVGHVFGANTDQVAARLADASPSSGVTSGIIAKILPIVAPIVLGWLANKFLGQGGQSSATTPASGGIEDALGGLLGGGGAPGGGGGLGDILGGLLGGGSGGSSGGGGLDVGSILGGLLGGGSR</sequence>
<dbReference type="Proteomes" id="UP000322159">
    <property type="component" value="Chromosome"/>
</dbReference>
<evidence type="ECO:0000313" key="1">
    <source>
        <dbReference type="EMBL" id="QEO09888.1"/>
    </source>
</evidence>
<name>A0A5C1Y941_9MICO</name>
<reference evidence="1 2" key="1">
    <citation type="submission" date="2019-09" db="EMBL/GenBank/DDBJ databases">
        <title>Genome sequencing of strain KACC 19322.</title>
        <authorList>
            <person name="Heo J."/>
            <person name="Kim S.-J."/>
            <person name="Kim J.-S."/>
            <person name="Hong S.-B."/>
            <person name="Kwon S.-W."/>
        </authorList>
    </citation>
    <scope>NUCLEOTIDE SEQUENCE [LARGE SCALE GENOMIC DNA]</scope>
    <source>
        <strain evidence="1 2">KACC 19322</strain>
    </source>
</reference>
<dbReference type="InterPro" id="IPR009282">
    <property type="entry name" value="DUF937"/>
</dbReference>
<dbReference type="AlphaFoldDB" id="A0A5C1Y941"/>
<dbReference type="OrthoDB" id="3577641at2"/>
<accession>A0A5C1Y941</accession>
<dbReference type="EMBL" id="CP043504">
    <property type="protein sequence ID" value="QEO09888.1"/>
    <property type="molecule type" value="Genomic_DNA"/>
</dbReference>
<proteinExistence type="predicted"/>
<evidence type="ECO:0000313" key="2">
    <source>
        <dbReference type="Proteomes" id="UP000322159"/>
    </source>
</evidence>
<gene>
    <name evidence="1" type="ORF">FLP23_07645</name>
</gene>
<dbReference type="Pfam" id="PF06078">
    <property type="entry name" value="DUF937"/>
    <property type="match status" value="1"/>
</dbReference>
<organism evidence="1 2">
    <name type="scientific">Protaetiibacter larvae</name>
    <dbReference type="NCBI Taxonomy" id="2592654"/>
    <lineage>
        <taxon>Bacteria</taxon>
        <taxon>Bacillati</taxon>
        <taxon>Actinomycetota</taxon>
        <taxon>Actinomycetes</taxon>
        <taxon>Micrococcales</taxon>
        <taxon>Microbacteriaceae</taxon>
        <taxon>Protaetiibacter</taxon>
    </lineage>
</organism>
<dbReference type="RefSeq" id="WP_149325306.1">
    <property type="nucleotide sequence ID" value="NZ_CP043504.1"/>
</dbReference>
<dbReference type="KEGG" id="lyk:FLP23_07645"/>
<protein>
    <submittedName>
        <fullName evidence="1">DUF937 domain-containing protein</fullName>
    </submittedName>
</protein>
<keyword evidence="2" id="KW-1185">Reference proteome</keyword>